<dbReference type="Pfam" id="PF03478">
    <property type="entry name" value="Beta-prop_KIB1-4"/>
    <property type="match status" value="1"/>
</dbReference>
<evidence type="ECO:0000313" key="2">
    <source>
        <dbReference type="EMBL" id="GJN13071.1"/>
    </source>
</evidence>
<gene>
    <name evidence="2" type="primary">ga31405</name>
    <name evidence="2" type="ORF">PR202_ga31405</name>
</gene>
<dbReference type="InterPro" id="IPR005174">
    <property type="entry name" value="KIB1-4_b-propeller"/>
</dbReference>
<protein>
    <recommendedName>
        <fullName evidence="1">KIB1-4 beta-propeller domain-containing protein</fullName>
    </recommendedName>
</protein>
<evidence type="ECO:0000313" key="3">
    <source>
        <dbReference type="Proteomes" id="UP001054889"/>
    </source>
</evidence>
<comment type="caution">
    <text evidence="2">The sequence shown here is derived from an EMBL/GenBank/DDBJ whole genome shotgun (WGS) entry which is preliminary data.</text>
</comment>
<dbReference type="EMBL" id="BQKI01000031">
    <property type="protein sequence ID" value="GJN13071.1"/>
    <property type="molecule type" value="Genomic_DNA"/>
</dbReference>
<proteinExistence type="predicted"/>
<evidence type="ECO:0000259" key="1">
    <source>
        <dbReference type="Pfam" id="PF03478"/>
    </source>
</evidence>
<dbReference type="PANTHER" id="PTHR33110">
    <property type="entry name" value="F-BOX/KELCH-REPEAT PROTEIN-RELATED"/>
    <property type="match status" value="1"/>
</dbReference>
<reference evidence="2" key="2">
    <citation type="submission" date="2021-12" db="EMBL/GenBank/DDBJ databases">
        <title>Resequencing data analysis of finger millet.</title>
        <authorList>
            <person name="Hatakeyama M."/>
            <person name="Aluri S."/>
            <person name="Balachadran M.T."/>
            <person name="Sivarajan S.R."/>
            <person name="Poveda L."/>
            <person name="Shimizu-Inatsugi R."/>
            <person name="Schlapbach R."/>
            <person name="Sreeman S.M."/>
            <person name="Shimizu K.K."/>
        </authorList>
    </citation>
    <scope>NUCLEOTIDE SEQUENCE</scope>
</reference>
<sequence>MMMAVQKMVMCSDGLIAALIGRESLTKVAVCSLESFTWSFSAHDKWRRYEDLAFSGGRLYGLTSGEDLIAFDVRVDATTGEAMISRIERVISGFCDRPHYHLHLNIVEVHYLVPSRASGLVMVRRLFSPACKGGEAQHFDVFPAGLTSSSPPDLVEHKSIIVFLSLLRFFHVEHGRSVSYQFSCTS</sequence>
<dbReference type="Proteomes" id="UP001054889">
    <property type="component" value="Unassembled WGS sequence"/>
</dbReference>
<accession>A0AAV5DSE6</accession>
<reference evidence="2" key="1">
    <citation type="journal article" date="2018" name="DNA Res.">
        <title>Multiple hybrid de novo genome assembly of finger millet, an orphan allotetraploid crop.</title>
        <authorList>
            <person name="Hatakeyama M."/>
            <person name="Aluri S."/>
            <person name="Balachadran M.T."/>
            <person name="Sivarajan S.R."/>
            <person name="Patrignani A."/>
            <person name="Gruter S."/>
            <person name="Poveda L."/>
            <person name="Shimizu-Inatsugi R."/>
            <person name="Baeten J."/>
            <person name="Francoijs K.J."/>
            <person name="Nataraja K.N."/>
            <person name="Reddy Y.A.N."/>
            <person name="Phadnis S."/>
            <person name="Ravikumar R.L."/>
            <person name="Schlapbach R."/>
            <person name="Sreeman S.M."/>
            <person name="Shimizu K.K."/>
        </authorList>
    </citation>
    <scope>NUCLEOTIDE SEQUENCE</scope>
</reference>
<keyword evidence="3" id="KW-1185">Reference proteome</keyword>
<dbReference type="PANTHER" id="PTHR33110:SF110">
    <property type="entry name" value="OS11G0624400 PROTEIN"/>
    <property type="match status" value="1"/>
</dbReference>
<organism evidence="2 3">
    <name type="scientific">Eleusine coracana subsp. coracana</name>
    <dbReference type="NCBI Taxonomy" id="191504"/>
    <lineage>
        <taxon>Eukaryota</taxon>
        <taxon>Viridiplantae</taxon>
        <taxon>Streptophyta</taxon>
        <taxon>Embryophyta</taxon>
        <taxon>Tracheophyta</taxon>
        <taxon>Spermatophyta</taxon>
        <taxon>Magnoliopsida</taxon>
        <taxon>Liliopsida</taxon>
        <taxon>Poales</taxon>
        <taxon>Poaceae</taxon>
        <taxon>PACMAD clade</taxon>
        <taxon>Chloridoideae</taxon>
        <taxon>Cynodonteae</taxon>
        <taxon>Eleusininae</taxon>
        <taxon>Eleusine</taxon>
    </lineage>
</organism>
<feature type="domain" description="KIB1-4 beta-propeller" evidence="1">
    <location>
        <begin position="5"/>
        <end position="144"/>
    </location>
</feature>
<dbReference type="AlphaFoldDB" id="A0AAV5DSE6"/>
<name>A0AAV5DSE6_ELECO</name>